<evidence type="ECO:0000313" key="2">
    <source>
        <dbReference type="Proteomes" id="UP000225358"/>
    </source>
</evidence>
<gene>
    <name evidence="1" type="ORF">ESCO13_00101</name>
</gene>
<reference evidence="1" key="1">
    <citation type="submission" date="2017-02" db="EMBL/GenBank/DDBJ databases">
        <title>Complete genome sequence of two Escherichia coli phages, vB_EcoM_ ESCO5 and vB_EcoM_ESCO13, which are related to phAPEC8.</title>
        <authorList>
            <person name="Trotereau A."/>
            <person name="Gonnet M."/>
            <person name="Viardot A."/>
            <person name="Lalmanach A.-C."/>
            <person name="Guabiraba R."/>
            <person name="Chanteloup N."/>
            <person name="Schouler C."/>
        </authorList>
    </citation>
    <scope>NUCLEOTIDE SEQUENCE [LARGE SCALE GENOMIC DNA]</scope>
</reference>
<dbReference type="GO" id="GO:0008830">
    <property type="term" value="F:dTDP-4-dehydrorhamnose 3,5-epimerase activity"/>
    <property type="evidence" value="ECO:0007669"/>
    <property type="project" value="InterPro"/>
</dbReference>
<name>A0A1D7XFA9_9CAUD</name>
<accession>A0A1D7XFA9</accession>
<dbReference type="PANTHER" id="PTHR21047:SF2">
    <property type="entry name" value="THYMIDINE DIPHOSPHO-4-KETO-RHAMNOSE 3,5-EPIMERASE"/>
    <property type="match status" value="1"/>
</dbReference>
<dbReference type="InterPro" id="IPR014710">
    <property type="entry name" value="RmlC-like_jellyroll"/>
</dbReference>
<evidence type="ECO:0000313" key="1">
    <source>
        <dbReference type="EMBL" id="AOQ27229.1"/>
    </source>
</evidence>
<sequence length="188" mass="21517">MKVEKTKIEGAVIIKPDVYKDDRGFFLETYNEQKYEDIIGRQTFVQDNMSKSNFGVLRGMHFQTNNPQGKLVRCVSGEVLDFAVDLRKDSPTYGAWDGVVLRARHHTQFWLPPGLAHGFIVLSMDAIFEYKCTTPYDPSSEESLRWDDPDIGIDWGFDMIFDEGFKPILSTKDAMAKSFQQLRSEGVC</sequence>
<dbReference type="InterPro" id="IPR000888">
    <property type="entry name" value="RmlC-like"/>
</dbReference>
<organism evidence="1 2">
    <name type="scientific">Escherichia phage ESCO13</name>
    <dbReference type="NCBI Taxonomy" id="1881104"/>
    <lineage>
        <taxon>Viruses</taxon>
        <taxon>Duplodnaviria</taxon>
        <taxon>Heunggongvirae</taxon>
        <taxon>Uroviricota</taxon>
        <taxon>Caudoviricetes</taxon>
        <taxon>Stephanstirmvirinae</taxon>
        <taxon>Phapecoctavirus</taxon>
        <taxon>Phapecoctavirus ESCO13</taxon>
    </lineage>
</organism>
<dbReference type="Pfam" id="PF00908">
    <property type="entry name" value="dTDP_sugar_isom"/>
    <property type="match status" value="1"/>
</dbReference>
<dbReference type="NCBIfam" id="TIGR01221">
    <property type="entry name" value="rmlC"/>
    <property type="match status" value="1"/>
</dbReference>
<dbReference type="InterPro" id="IPR011051">
    <property type="entry name" value="RmlC_Cupin_sf"/>
</dbReference>
<keyword evidence="2" id="KW-1185">Reference proteome</keyword>
<dbReference type="Proteomes" id="UP000225358">
    <property type="component" value="Segment"/>
</dbReference>
<dbReference type="GO" id="GO:0000271">
    <property type="term" value="P:polysaccharide biosynthetic process"/>
    <property type="evidence" value="ECO:0007669"/>
    <property type="project" value="TreeGrafter"/>
</dbReference>
<proteinExistence type="predicted"/>
<dbReference type="EMBL" id="KX552041">
    <property type="protein sequence ID" value="AOQ27229.1"/>
    <property type="molecule type" value="Genomic_DNA"/>
</dbReference>
<dbReference type="SUPFAM" id="SSF51182">
    <property type="entry name" value="RmlC-like cupins"/>
    <property type="match status" value="1"/>
</dbReference>
<dbReference type="Gene3D" id="2.60.120.10">
    <property type="entry name" value="Jelly Rolls"/>
    <property type="match status" value="1"/>
</dbReference>
<dbReference type="GO" id="GO:0019305">
    <property type="term" value="P:dTDP-rhamnose biosynthetic process"/>
    <property type="evidence" value="ECO:0007669"/>
    <property type="project" value="TreeGrafter"/>
</dbReference>
<protein>
    <submittedName>
        <fullName evidence="1">dTDP-4-dehydrorhamnose 3,5-epimerase</fullName>
    </submittedName>
</protein>
<dbReference type="PANTHER" id="PTHR21047">
    <property type="entry name" value="DTDP-6-DEOXY-D-GLUCOSE-3,5 EPIMERASE"/>
    <property type="match status" value="1"/>
</dbReference>
<dbReference type="CDD" id="cd00438">
    <property type="entry name" value="cupin_RmlC"/>
    <property type="match status" value="1"/>
</dbReference>